<comment type="caution">
    <text evidence="4">The sequence shown here is derived from an EMBL/GenBank/DDBJ whole genome shotgun (WGS) entry which is preliminary data.</text>
</comment>
<feature type="compositionally biased region" description="Basic and acidic residues" evidence="2">
    <location>
        <begin position="196"/>
        <end position="220"/>
    </location>
</feature>
<proteinExistence type="predicted"/>
<dbReference type="InterPro" id="IPR001841">
    <property type="entry name" value="Znf_RING"/>
</dbReference>
<organism evidence="4 5">
    <name type="scientific">Linum tenue</name>
    <dbReference type="NCBI Taxonomy" id="586396"/>
    <lineage>
        <taxon>Eukaryota</taxon>
        <taxon>Viridiplantae</taxon>
        <taxon>Streptophyta</taxon>
        <taxon>Embryophyta</taxon>
        <taxon>Tracheophyta</taxon>
        <taxon>Spermatophyta</taxon>
        <taxon>Magnoliopsida</taxon>
        <taxon>eudicotyledons</taxon>
        <taxon>Gunneridae</taxon>
        <taxon>Pentapetalae</taxon>
        <taxon>rosids</taxon>
        <taxon>fabids</taxon>
        <taxon>Malpighiales</taxon>
        <taxon>Linaceae</taxon>
        <taxon>Linum</taxon>
    </lineage>
</organism>
<dbReference type="GO" id="GO:0004842">
    <property type="term" value="F:ubiquitin-protein transferase activity"/>
    <property type="evidence" value="ECO:0007669"/>
    <property type="project" value="InterPro"/>
</dbReference>
<feature type="compositionally biased region" description="Acidic residues" evidence="2">
    <location>
        <begin position="163"/>
        <end position="179"/>
    </location>
</feature>
<feature type="region of interest" description="Disordered" evidence="2">
    <location>
        <begin position="195"/>
        <end position="223"/>
    </location>
</feature>
<feature type="compositionally biased region" description="Polar residues" evidence="2">
    <location>
        <begin position="43"/>
        <end position="58"/>
    </location>
</feature>
<dbReference type="SUPFAM" id="SSF57850">
    <property type="entry name" value="RING/U-box"/>
    <property type="match status" value="1"/>
</dbReference>
<dbReference type="Gene3D" id="3.30.40.10">
    <property type="entry name" value="Zinc/RING finger domain, C3HC4 (zinc finger)"/>
    <property type="match status" value="1"/>
</dbReference>
<gene>
    <name evidence="4" type="ORF">LITE_LOCUS10150</name>
</gene>
<dbReference type="PANTHER" id="PTHR12603">
    <property type="entry name" value="CCR4-NOT TRANSCRIPTION COMPLEX RELATED"/>
    <property type="match status" value="1"/>
</dbReference>
<keyword evidence="1" id="KW-0862">Zinc</keyword>
<keyword evidence="1" id="KW-0479">Metal-binding</keyword>
<feature type="region of interest" description="Disordered" evidence="2">
    <location>
        <begin position="1"/>
        <end position="179"/>
    </location>
</feature>
<keyword evidence="5" id="KW-1185">Reference proteome</keyword>
<evidence type="ECO:0000259" key="3">
    <source>
        <dbReference type="PROSITE" id="PS50089"/>
    </source>
</evidence>
<dbReference type="EMBL" id="CAMGYJ010000004">
    <property type="protein sequence ID" value="CAI0399042.1"/>
    <property type="molecule type" value="Genomic_DNA"/>
</dbReference>
<dbReference type="InterPro" id="IPR013083">
    <property type="entry name" value="Znf_RING/FYVE/PHD"/>
</dbReference>
<dbReference type="PROSITE" id="PS50089">
    <property type="entry name" value="ZF_RING_2"/>
    <property type="match status" value="1"/>
</dbReference>
<reference evidence="4" key="1">
    <citation type="submission" date="2022-08" db="EMBL/GenBank/DDBJ databases">
        <authorList>
            <person name="Gutierrez-Valencia J."/>
        </authorList>
    </citation>
    <scope>NUCLEOTIDE SEQUENCE</scope>
</reference>
<sequence length="372" mass="41005">MVSDSITPNASIPSAPKDFAKKKRANRSARLKQCKLDARREQWLSQGTGKSKGSQEQKMSPRASQPPLSPCKNKERKRNPLEKLETRRGVVGEEENENENGTIHHHHHHHLHHHHHDFDTDSPSSSPISNSSVLGVTDSGTNFTASSSCSGSSSGGSCSGNITEDEEEDGEEEGEEEDDNCLDDWEAMADALAANEDAKEEKSPNDDPHLGSGLPREHEPSIQSHCLGSNVNLRPECPRATPPRTMSCNTRAWRPDDAFRPQTLPNLAKQRSLPHTNRPYGQGGLAWAKSLNTPSSCPICCEDLDPTDSSFSPCTCGFRLCLFCHKRILEEDGRCPSCRKPYQQEHNKVEAEPCVHGGSLTLRLARSCSMRS</sequence>
<name>A0AAV0INU1_9ROSI</name>
<keyword evidence="1" id="KW-0863">Zinc-finger</keyword>
<dbReference type="AlphaFoldDB" id="A0AAV0INU1"/>
<feature type="compositionally biased region" description="Basic residues" evidence="2">
    <location>
        <begin position="20"/>
        <end position="33"/>
    </location>
</feature>
<protein>
    <recommendedName>
        <fullName evidence="3">RING-type domain-containing protein</fullName>
    </recommendedName>
</protein>
<evidence type="ECO:0000256" key="2">
    <source>
        <dbReference type="SAM" id="MobiDB-lite"/>
    </source>
</evidence>
<dbReference type="InterPro" id="IPR039515">
    <property type="entry name" value="NOT4_mRING-HC-C4C4"/>
</dbReference>
<evidence type="ECO:0000256" key="1">
    <source>
        <dbReference type="PROSITE-ProRule" id="PRU00175"/>
    </source>
</evidence>
<feature type="compositionally biased region" description="Polar residues" evidence="2">
    <location>
        <begin position="1"/>
        <end position="12"/>
    </location>
</feature>
<dbReference type="PANTHER" id="PTHR12603:SF0">
    <property type="entry name" value="CCR4-NOT TRANSCRIPTION COMPLEX SUBUNIT 4"/>
    <property type="match status" value="1"/>
</dbReference>
<feature type="compositionally biased region" description="Low complexity" evidence="2">
    <location>
        <begin position="122"/>
        <end position="132"/>
    </location>
</feature>
<dbReference type="InterPro" id="IPR039780">
    <property type="entry name" value="Mot2"/>
</dbReference>
<dbReference type="FunFam" id="3.30.40.10:FF:000383">
    <property type="entry name" value="RING/U-box superfamily protein"/>
    <property type="match status" value="1"/>
</dbReference>
<feature type="compositionally biased region" description="Basic and acidic residues" evidence="2">
    <location>
        <begin position="78"/>
        <end position="91"/>
    </location>
</feature>
<evidence type="ECO:0000313" key="5">
    <source>
        <dbReference type="Proteomes" id="UP001154282"/>
    </source>
</evidence>
<dbReference type="Proteomes" id="UP001154282">
    <property type="component" value="Unassembled WGS sequence"/>
</dbReference>
<dbReference type="Pfam" id="PF14570">
    <property type="entry name" value="zf-RING_4"/>
    <property type="match status" value="1"/>
</dbReference>
<dbReference type="GO" id="GO:0008270">
    <property type="term" value="F:zinc ion binding"/>
    <property type="evidence" value="ECO:0007669"/>
    <property type="project" value="UniProtKB-KW"/>
</dbReference>
<feature type="compositionally biased region" description="Basic residues" evidence="2">
    <location>
        <begin position="103"/>
        <end position="115"/>
    </location>
</feature>
<accession>A0AAV0INU1</accession>
<dbReference type="GO" id="GO:0030014">
    <property type="term" value="C:CCR4-NOT complex"/>
    <property type="evidence" value="ECO:0007669"/>
    <property type="project" value="InterPro"/>
</dbReference>
<evidence type="ECO:0000313" key="4">
    <source>
        <dbReference type="EMBL" id="CAI0399042.1"/>
    </source>
</evidence>
<dbReference type="GO" id="GO:0016567">
    <property type="term" value="P:protein ubiquitination"/>
    <property type="evidence" value="ECO:0007669"/>
    <property type="project" value="TreeGrafter"/>
</dbReference>
<dbReference type="CDD" id="cd16618">
    <property type="entry name" value="mRING-HC-C4C4_CNOT4"/>
    <property type="match status" value="1"/>
</dbReference>
<feature type="domain" description="RING-type" evidence="3">
    <location>
        <begin position="297"/>
        <end position="339"/>
    </location>
</feature>